<dbReference type="AlphaFoldDB" id="V6M6P3"/>
<organism evidence="2">
    <name type="scientific">Spironucleus salmonicida</name>
    <dbReference type="NCBI Taxonomy" id="348837"/>
    <lineage>
        <taxon>Eukaryota</taxon>
        <taxon>Metamonada</taxon>
        <taxon>Diplomonadida</taxon>
        <taxon>Hexamitidae</taxon>
        <taxon>Hexamitinae</taxon>
        <taxon>Spironucleus</taxon>
    </lineage>
</organism>
<feature type="transmembrane region" description="Helical" evidence="1">
    <location>
        <begin position="259"/>
        <end position="282"/>
    </location>
</feature>
<dbReference type="VEuPathDB" id="GiardiaDB:SS50377_25227"/>
<keyword evidence="4" id="KW-1185">Reference proteome</keyword>
<protein>
    <submittedName>
        <fullName evidence="2">Cysteine-rich membrane protein 2</fullName>
    </submittedName>
</protein>
<dbReference type="Proteomes" id="UP000018208">
    <property type="component" value="Unassembled WGS sequence"/>
</dbReference>
<dbReference type="EMBL" id="KI545959">
    <property type="protein sequence ID" value="EST49089.1"/>
    <property type="molecule type" value="Genomic_DNA"/>
</dbReference>
<keyword evidence="1" id="KW-1133">Transmembrane helix</keyword>
<dbReference type="SUPFAM" id="SSF57184">
    <property type="entry name" value="Growth factor receptor domain"/>
    <property type="match status" value="1"/>
</dbReference>
<dbReference type="PANTHER" id="PTHR45756:SF1">
    <property type="entry name" value="PROTEIN KINASE DOMAIN CONTAINING PROTEIN"/>
    <property type="match status" value="1"/>
</dbReference>
<gene>
    <name evidence="2" type="ORF">SS50377_10641</name>
    <name evidence="3" type="ORF">SS50377_25227</name>
</gene>
<dbReference type="PANTHER" id="PTHR45756">
    <property type="entry name" value="PALMITOYLTRANSFERASE"/>
    <property type="match status" value="1"/>
</dbReference>
<evidence type="ECO:0000313" key="3">
    <source>
        <dbReference type="EMBL" id="KAH0573109.1"/>
    </source>
</evidence>
<dbReference type="InterPro" id="IPR053215">
    <property type="entry name" value="TKL_Ser/Thr_kinase"/>
</dbReference>
<dbReference type="OrthoDB" id="300641at2759"/>
<dbReference type="InterPro" id="IPR009030">
    <property type="entry name" value="Growth_fac_rcpt_cys_sf"/>
</dbReference>
<evidence type="ECO:0000313" key="2">
    <source>
        <dbReference type="EMBL" id="EST49089.1"/>
    </source>
</evidence>
<reference evidence="3" key="2">
    <citation type="submission" date="2020-12" db="EMBL/GenBank/DDBJ databases">
        <title>New Spironucleus salmonicida genome in near-complete chromosomes.</title>
        <authorList>
            <person name="Xu F."/>
            <person name="Kurt Z."/>
            <person name="Jimenez-Gonzalez A."/>
            <person name="Astvaldsson A."/>
            <person name="Andersson J.O."/>
            <person name="Svard S.G."/>
        </authorList>
    </citation>
    <scope>NUCLEOTIDE SEQUENCE</scope>
    <source>
        <strain evidence="3">ATCC 50377</strain>
    </source>
</reference>
<evidence type="ECO:0000313" key="4">
    <source>
        <dbReference type="Proteomes" id="UP000018208"/>
    </source>
</evidence>
<dbReference type="EMBL" id="AUWU02000005">
    <property type="protein sequence ID" value="KAH0573109.1"/>
    <property type="molecule type" value="Genomic_DNA"/>
</dbReference>
<keyword evidence="1" id="KW-0472">Membrane</keyword>
<name>V6M6P3_9EUKA</name>
<evidence type="ECO:0000256" key="1">
    <source>
        <dbReference type="SAM" id="Phobius"/>
    </source>
</evidence>
<sequence length="298" mass="32557">MTETGTCTDEVFSCKAGYFCPADDSTTVNCDPCSEDIVYGQGCYCEDNKSIDNCQQCTGNKCSKCVSFTFLQNDQCLDCPFGCDNCASTDSCTTCSEGFEKNPQTSLCEFPCKIQDDCMFIQGSFCDLDTSKCQFCMENCLFCSSPTTCDLCDLFGFVTTLEGQCTEECENIQNGYYCENGVSKSCSESLTSECKCGEASNCASCDETGEKCKTCLPHMKFNQRGECGECDDGYELRTKMCWLSENQDPSVVNKLGGGAIAGIIIGVLIVVGGLCFATFWFMKKKVSTAPVQVRNDFE</sequence>
<keyword evidence="1" id="KW-0812">Transmembrane</keyword>
<proteinExistence type="predicted"/>
<accession>V6M6P3</accession>
<reference evidence="2 3" key="1">
    <citation type="journal article" date="2014" name="PLoS Genet.">
        <title>The Genome of Spironucleus salmonicida Highlights a Fish Pathogen Adapted to Fluctuating Environments.</title>
        <authorList>
            <person name="Xu F."/>
            <person name="Jerlstrom-Hultqvist J."/>
            <person name="Einarsson E."/>
            <person name="Astvaldsson A."/>
            <person name="Svard S.G."/>
            <person name="Andersson J.O."/>
        </authorList>
    </citation>
    <scope>NUCLEOTIDE SEQUENCE</scope>
    <source>
        <strain evidence="3">ATCC 50377</strain>
    </source>
</reference>